<sequence length="265" mass="30433">MSFVEVGLGDVVGIIKELRSLRDSIRNRITIKVPRDYVIGNVDVLARPMFTDGFVVSFRVGQSEYRVWWSSIEESLGGKSGDWGDYRIVGGKEPYIEFLNPDGGVAARVRVNEELISRLDSMLNAAFLLSVADWFIEDDVRSIANIANVFMPEDYSELRYISDFVETVHSKLSELNIIKELEDGVRRIELECHMNNHGNREIVDVIPVGKYYLCPECLRKAEKYVDDVLNRWRNVKIRVPLETWQGIQKSIEQTKEIIKSITETI</sequence>
<reference evidence="1 2" key="1">
    <citation type="journal article" date="2010" name="Stand. Genomic Sci.">
        <title>Complete genome sequence of Vulcanisaeta distributa type strain (IC-017).</title>
        <authorList>
            <person name="Mavromatis K."/>
            <person name="Sikorski J."/>
            <person name="Pabst E."/>
            <person name="Teshima H."/>
            <person name="Lapidus A."/>
            <person name="Lucas S."/>
            <person name="Nolan M."/>
            <person name="Glavina Del Rio T."/>
            <person name="Cheng J.F."/>
            <person name="Bruce D."/>
            <person name="Goodwin L."/>
            <person name="Pitluck S."/>
            <person name="Liolios K."/>
            <person name="Ivanova N."/>
            <person name="Mikhailova N."/>
            <person name="Pati A."/>
            <person name="Chen A."/>
            <person name="Palaniappan K."/>
            <person name="Land M."/>
            <person name="Hauser L."/>
            <person name="Chang Y.J."/>
            <person name="Jeffries C.D."/>
            <person name="Rohde M."/>
            <person name="Spring S."/>
            <person name="Goker M."/>
            <person name="Wirth R."/>
            <person name="Woyke T."/>
            <person name="Bristow J."/>
            <person name="Eisen J.A."/>
            <person name="Markowitz V."/>
            <person name="Hugenholtz P."/>
            <person name="Klenk H.P."/>
            <person name="Kyrpides N.C."/>
        </authorList>
    </citation>
    <scope>NUCLEOTIDE SEQUENCE [LARGE SCALE GENOMIC DNA]</scope>
    <source>
        <strain evidence="2">DSM 14429 / JCM 11212 / NBRC 100878 / IC-017</strain>
    </source>
</reference>
<dbReference type="Proteomes" id="UP000006681">
    <property type="component" value="Chromosome"/>
</dbReference>
<evidence type="ECO:0000313" key="1">
    <source>
        <dbReference type="EMBL" id="ADN50996.1"/>
    </source>
</evidence>
<keyword evidence="2" id="KW-1185">Reference proteome</keyword>
<dbReference type="eggNOG" id="arCOG13869">
    <property type="taxonomic scope" value="Archaea"/>
</dbReference>
<dbReference type="OrthoDB" id="26155at2157"/>
<evidence type="ECO:0000313" key="2">
    <source>
        <dbReference type="Proteomes" id="UP000006681"/>
    </source>
</evidence>
<dbReference type="EMBL" id="CP002100">
    <property type="protein sequence ID" value="ADN50996.1"/>
    <property type="molecule type" value="Genomic_DNA"/>
</dbReference>
<organism evidence="1 2">
    <name type="scientific">Vulcanisaeta distributa (strain DSM 14429 / JCM 11212 / NBRC 100878 / IC-017)</name>
    <dbReference type="NCBI Taxonomy" id="572478"/>
    <lineage>
        <taxon>Archaea</taxon>
        <taxon>Thermoproteota</taxon>
        <taxon>Thermoprotei</taxon>
        <taxon>Thermoproteales</taxon>
        <taxon>Thermoproteaceae</taxon>
        <taxon>Vulcanisaeta</taxon>
    </lineage>
</organism>
<accession>E1QTS9</accession>
<gene>
    <name evidence="1" type="ordered locus">Vdis_1618</name>
</gene>
<name>E1QTS9_VULDI</name>
<dbReference type="KEGG" id="vdi:Vdis_1618"/>
<reference evidence="2" key="2">
    <citation type="journal article" date="2010" name="Stand. Genomic Sci.">
        <title>Complete genome sequence of Vulcanisaeta distributa type strain (IC-017T).</title>
        <authorList>
            <person name="Mavromatis K."/>
            <person name="Sikorski J."/>
            <person name="Pabst E."/>
            <person name="Teshima H."/>
            <person name="Lapidus A."/>
            <person name="Lucas S."/>
            <person name="Nolan M."/>
            <person name="Glavina Del Rio T."/>
            <person name="Cheng J."/>
            <person name="Bruce D."/>
            <person name="Goodwin L."/>
            <person name="Pitluck S."/>
            <person name="Liolios K."/>
            <person name="Ivanova N."/>
            <person name="Mikhailova N."/>
            <person name="Pati A."/>
            <person name="Chen A."/>
            <person name="Palaniappan K."/>
            <person name="Land M."/>
            <person name="Hauser L."/>
            <person name="Chang Y."/>
            <person name="Jeffries C."/>
            <person name="Rohde M."/>
            <person name="Spring S."/>
            <person name="Goker M."/>
            <person name="Wirth R."/>
            <person name="Woyke T."/>
            <person name="Bristow J."/>
            <person name="Eisen J."/>
            <person name="Markowitz V."/>
            <person name="Hugenholtz P."/>
            <person name="Klenk H."/>
            <person name="Kyrpides N."/>
        </authorList>
    </citation>
    <scope>NUCLEOTIDE SEQUENCE [LARGE SCALE GENOMIC DNA]</scope>
    <source>
        <strain evidence="2">DSM 14429 / JCM 11212 / NBRC 100878 / IC-017</strain>
    </source>
</reference>
<proteinExistence type="predicted"/>
<dbReference type="HOGENOM" id="CLU_1048162_0_0_2"/>
<dbReference type="AlphaFoldDB" id="E1QTS9"/>
<protein>
    <submittedName>
        <fullName evidence="1">Uncharacterized protein</fullName>
    </submittedName>
</protein>
<dbReference type="GeneID" id="9752555"/>
<dbReference type="RefSeq" id="WP_013336721.1">
    <property type="nucleotide sequence ID" value="NC_014537.1"/>
</dbReference>